<dbReference type="SUPFAM" id="SSF89392">
    <property type="entry name" value="Prokaryotic lipoproteins and lipoprotein localization factors"/>
    <property type="match status" value="1"/>
</dbReference>
<dbReference type="InterPro" id="IPR029046">
    <property type="entry name" value="LolA/LolB/LppX"/>
</dbReference>
<dbReference type="AlphaFoldDB" id="A0A151CFQ3"/>
<gene>
    <name evidence="3" type="ORF">AS592_06080</name>
</gene>
<evidence type="ECO:0000256" key="1">
    <source>
        <dbReference type="ARBA" id="ARBA00022729"/>
    </source>
</evidence>
<feature type="chain" id="PRO_5007578450" description="DUF2092 domain-containing protein" evidence="2">
    <location>
        <begin position="21"/>
        <end position="253"/>
    </location>
</feature>
<keyword evidence="1 2" id="KW-0732">Signal</keyword>
<dbReference type="OrthoDB" id="116979at2"/>
<dbReference type="Gene3D" id="2.50.20.10">
    <property type="entry name" value="Lipoprotein localisation LolA/LolB/LppX"/>
    <property type="match status" value="1"/>
</dbReference>
<feature type="signal peptide" evidence="2">
    <location>
        <begin position="1"/>
        <end position="20"/>
    </location>
</feature>
<evidence type="ECO:0008006" key="5">
    <source>
        <dbReference type="Google" id="ProtNLM"/>
    </source>
</evidence>
<evidence type="ECO:0000313" key="4">
    <source>
        <dbReference type="Proteomes" id="UP000075359"/>
    </source>
</evidence>
<protein>
    <recommendedName>
        <fullName evidence="5">DUF2092 domain-containing protein</fullName>
    </recommendedName>
</protein>
<accession>A0A151CFQ3</accession>
<name>A0A151CFQ3_9BACT</name>
<dbReference type="Proteomes" id="UP000075359">
    <property type="component" value="Unassembled WGS sequence"/>
</dbReference>
<dbReference type="EMBL" id="LNKT01000034">
    <property type="protein sequence ID" value="KYJ86360.1"/>
    <property type="molecule type" value="Genomic_DNA"/>
</dbReference>
<sequence>MKRIFYILLLLQMSAIMLFASSGTSGTVRTKTLYPMPAAIVMDAYRYLGKLRAFSVDAVTTNDDYFQGEMVATFTHWIHIDLQRPGKLHIEVDGDLKNRSFYLNDGRFTIYDKHLDYYGELEIPRKIDTALDTLFEQYDIKTSLANILYSDLDKRIPPKNKGYYFGTSEVDGHECHHIGFTNSVEEIQLWIEKGKRPLIRKFIVVDKTESYLPRSGTILRWYLNPKFSQAVFDFTPSAKTVQIAIESYAKGGK</sequence>
<proteinExistence type="predicted"/>
<dbReference type="InterPro" id="IPR019207">
    <property type="entry name" value="DUF2092"/>
</dbReference>
<evidence type="ECO:0000256" key="2">
    <source>
        <dbReference type="SAM" id="SignalP"/>
    </source>
</evidence>
<dbReference type="STRING" id="1630136.AS592_06080"/>
<keyword evidence="4" id="KW-1185">Reference proteome</keyword>
<organism evidence="3 4">
    <name type="scientific">Sulfurovum riftiae</name>
    <dbReference type="NCBI Taxonomy" id="1630136"/>
    <lineage>
        <taxon>Bacteria</taxon>
        <taxon>Pseudomonadati</taxon>
        <taxon>Campylobacterota</taxon>
        <taxon>Epsilonproteobacteria</taxon>
        <taxon>Campylobacterales</taxon>
        <taxon>Sulfurovaceae</taxon>
        <taxon>Sulfurovum</taxon>
    </lineage>
</organism>
<comment type="caution">
    <text evidence="3">The sequence shown here is derived from an EMBL/GenBank/DDBJ whole genome shotgun (WGS) entry which is preliminary data.</text>
</comment>
<dbReference type="Pfam" id="PF09865">
    <property type="entry name" value="DUF2092"/>
    <property type="match status" value="1"/>
</dbReference>
<reference evidence="3 4" key="1">
    <citation type="submission" date="2015-11" db="EMBL/GenBank/DDBJ databases">
        <title>Draft genome of Sulfurovum riftiae 1812E, a member of the Epsilonproteobacteria isolated from the tube of the deep-sea hydrothermal vent tubewom Riftia pachyptila.</title>
        <authorList>
            <person name="Vetriani C."/>
            <person name="Giovannelli D."/>
        </authorList>
    </citation>
    <scope>NUCLEOTIDE SEQUENCE [LARGE SCALE GENOMIC DNA]</scope>
    <source>
        <strain evidence="3 4">1812E</strain>
    </source>
</reference>
<dbReference type="RefSeq" id="WP_067331263.1">
    <property type="nucleotide sequence ID" value="NZ_LNKT01000034.1"/>
</dbReference>
<evidence type="ECO:0000313" key="3">
    <source>
        <dbReference type="EMBL" id="KYJ86360.1"/>
    </source>
</evidence>